<protein>
    <submittedName>
        <fullName evidence="1">Uncharacterized protein</fullName>
    </submittedName>
</protein>
<name>A0A6I3SM52_HELMO</name>
<evidence type="ECO:0000313" key="1">
    <source>
        <dbReference type="EMBL" id="MTV50058.1"/>
    </source>
</evidence>
<gene>
    <name evidence="1" type="ORF">GJ688_13865</name>
</gene>
<comment type="caution">
    <text evidence="1">The sequence shown here is derived from an EMBL/GenBank/DDBJ whole genome shotgun (WGS) entry which is preliminary data.</text>
</comment>
<reference evidence="1 2" key="1">
    <citation type="submission" date="2019-11" db="EMBL/GenBank/DDBJ databases">
        <title>Whole-genome sequence of a the green, strictly anaerobic photosynthetic bacterium Heliobacillus mobilis DSM 6151.</title>
        <authorList>
            <person name="Kyndt J.A."/>
            <person name="Meyer T.E."/>
        </authorList>
    </citation>
    <scope>NUCLEOTIDE SEQUENCE [LARGE SCALE GENOMIC DNA]</scope>
    <source>
        <strain evidence="1 2">DSM 6151</strain>
    </source>
</reference>
<accession>A0A6I3SM52</accession>
<dbReference type="OrthoDB" id="2084823at2"/>
<evidence type="ECO:0000313" key="2">
    <source>
        <dbReference type="Proteomes" id="UP000430670"/>
    </source>
</evidence>
<dbReference type="AlphaFoldDB" id="A0A6I3SM52"/>
<dbReference type="Proteomes" id="UP000430670">
    <property type="component" value="Unassembled WGS sequence"/>
</dbReference>
<sequence length="301" mass="35720">MREFIREKMNCIYQDLNLELQLNGGNCCELKEVRFDGYNLPDYSLPMVQQLYLLRYFPAYLFEYYDIYKTLLNLNFINTKEINVLSIGAGCWLDYYGLHFALRDTGTRVKRLSYTPLDKIEWMYTDDLGNDCCYPEISDITNWSSLDWDRYNIIMFPKSIGEFSNETFGKLITAISNTEFCQTEICILCSYRATRVEYDVARLRAIVNTFINVHNYTSLDAVGNYYEFPDGEYYSDIHREAVYPKDIYDAVSELLCSCDTYRRNNYNSCEDDCKSLNRRPMKKTSYIKYDIIRLKWIPPIY</sequence>
<keyword evidence="2" id="KW-1185">Reference proteome</keyword>
<dbReference type="EMBL" id="WNKU01000018">
    <property type="protein sequence ID" value="MTV50058.1"/>
    <property type="molecule type" value="Genomic_DNA"/>
</dbReference>
<organism evidence="1 2">
    <name type="scientific">Heliobacterium mobile</name>
    <name type="common">Heliobacillus mobilis</name>
    <dbReference type="NCBI Taxonomy" id="28064"/>
    <lineage>
        <taxon>Bacteria</taxon>
        <taxon>Bacillati</taxon>
        <taxon>Bacillota</taxon>
        <taxon>Clostridia</taxon>
        <taxon>Eubacteriales</taxon>
        <taxon>Heliobacteriaceae</taxon>
        <taxon>Heliobacterium</taxon>
    </lineage>
</organism>
<dbReference type="RefSeq" id="WP_155477148.1">
    <property type="nucleotide sequence ID" value="NZ_WNKU01000018.1"/>
</dbReference>
<proteinExistence type="predicted"/>